<keyword evidence="11 12" id="KW-0660">Purine salvage</keyword>
<keyword evidence="8 12" id="KW-0963">Cytoplasm</keyword>
<dbReference type="Proteomes" id="UP000236434">
    <property type="component" value="Unassembled WGS sequence"/>
</dbReference>
<dbReference type="PANTHER" id="PTHR32315:SF3">
    <property type="entry name" value="ADENINE PHOSPHORIBOSYLTRANSFERASE"/>
    <property type="match status" value="1"/>
</dbReference>
<evidence type="ECO:0000256" key="9">
    <source>
        <dbReference type="ARBA" id="ARBA00022676"/>
    </source>
</evidence>
<dbReference type="UniPathway" id="UPA00588">
    <property type="reaction ID" value="UER00646"/>
</dbReference>
<protein>
    <recommendedName>
        <fullName evidence="7 12">Adenine phosphoribosyltransferase</fullName>
        <shortName evidence="12">APRT</shortName>
        <ecNumber evidence="7 12">2.4.2.7</ecNumber>
    </recommendedName>
</protein>
<dbReference type="Pfam" id="PF00156">
    <property type="entry name" value="Pribosyltran"/>
    <property type="match status" value="1"/>
</dbReference>
<comment type="subcellular location">
    <subcellularLocation>
        <location evidence="3 12">Cytoplasm</location>
    </subcellularLocation>
</comment>
<sequence length="173" mass="19720">METVEIKKWIRDIPDFPEKGVIFRDITPLLKNPEVFKYSLNKIVELIKDWDFDCIVSPESRGFIFATPLAYIMDKEFVPIRKPGKLPYKTYSISYELEYGQTSLEMHADAIEKGEKVIVVDDVLATGGTTKAIKELIERAGGETVGVVCLAELTYLNPRENLKDLEIASLIRY</sequence>
<dbReference type="RefSeq" id="WP_103066835.1">
    <property type="nucleotide sequence ID" value="NZ_AZRL01000012.1"/>
</dbReference>
<feature type="domain" description="Phosphoribosyltransferase" evidence="13">
    <location>
        <begin position="40"/>
        <end position="151"/>
    </location>
</feature>
<dbReference type="NCBIfam" id="NF002634">
    <property type="entry name" value="PRK02304.1-3"/>
    <property type="match status" value="1"/>
</dbReference>
<dbReference type="InterPro" id="IPR005764">
    <property type="entry name" value="Ade_phspho_trans"/>
</dbReference>
<dbReference type="AlphaFoldDB" id="A0A2K1P0Q7"/>
<dbReference type="GO" id="GO:0002055">
    <property type="term" value="F:adenine binding"/>
    <property type="evidence" value="ECO:0007669"/>
    <property type="project" value="TreeGrafter"/>
</dbReference>
<accession>A0A2K1P0Q7</accession>
<comment type="pathway">
    <text evidence="4 12">Purine metabolism; AMP biosynthesis via salvage pathway; AMP from adenine: step 1/1.</text>
</comment>
<comment type="function">
    <text evidence="2 12">Catalyzes a salvage reaction resulting in the formation of AMP, that is energically less costly than de novo synthesis.</text>
</comment>
<evidence type="ECO:0000256" key="11">
    <source>
        <dbReference type="ARBA" id="ARBA00022726"/>
    </source>
</evidence>
<evidence type="ECO:0000259" key="13">
    <source>
        <dbReference type="Pfam" id="PF00156"/>
    </source>
</evidence>
<dbReference type="GO" id="GO:0016208">
    <property type="term" value="F:AMP binding"/>
    <property type="evidence" value="ECO:0007669"/>
    <property type="project" value="TreeGrafter"/>
</dbReference>
<dbReference type="GO" id="GO:0006168">
    <property type="term" value="P:adenine salvage"/>
    <property type="evidence" value="ECO:0007669"/>
    <property type="project" value="InterPro"/>
</dbReference>
<dbReference type="InterPro" id="IPR050054">
    <property type="entry name" value="UPRTase/APRTase"/>
</dbReference>
<proteinExistence type="inferred from homology"/>
<dbReference type="NCBIfam" id="NF002636">
    <property type="entry name" value="PRK02304.1-5"/>
    <property type="match status" value="1"/>
</dbReference>
<dbReference type="FunFam" id="3.40.50.2020:FF:000004">
    <property type="entry name" value="Adenine phosphoribosyltransferase"/>
    <property type="match status" value="1"/>
</dbReference>
<dbReference type="GO" id="GO:0005737">
    <property type="term" value="C:cytoplasm"/>
    <property type="evidence" value="ECO:0007669"/>
    <property type="project" value="UniProtKB-SubCell"/>
</dbReference>
<evidence type="ECO:0000256" key="7">
    <source>
        <dbReference type="ARBA" id="ARBA00011893"/>
    </source>
</evidence>
<evidence type="ECO:0000256" key="2">
    <source>
        <dbReference type="ARBA" id="ARBA00003968"/>
    </source>
</evidence>
<evidence type="ECO:0000256" key="10">
    <source>
        <dbReference type="ARBA" id="ARBA00022679"/>
    </source>
</evidence>
<dbReference type="EC" id="2.4.2.7" evidence="7 12"/>
<evidence type="ECO:0000256" key="4">
    <source>
        <dbReference type="ARBA" id="ARBA00004659"/>
    </source>
</evidence>
<name>A0A2K1P0Q7_9BACT</name>
<comment type="catalytic activity">
    <reaction evidence="1 12">
        <text>AMP + diphosphate = 5-phospho-alpha-D-ribose 1-diphosphate + adenine</text>
        <dbReference type="Rhea" id="RHEA:16609"/>
        <dbReference type="ChEBI" id="CHEBI:16708"/>
        <dbReference type="ChEBI" id="CHEBI:33019"/>
        <dbReference type="ChEBI" id="CHEBI:58017"/>
        <dbReference type="ChEBI" id="CHEBI:456215"/>
        <dbReference type="EC" id="2.4.2.7"/>
    </reaction>
</comment>
<dbReference type="HAMAP" id="MF_00004">
    <property type="entry name" value="Aden_phosphoribosyltr"/>
    <property type="match status" value="1"/>
</dbReference>
<dbReference type="Gene3D" id="3.40.50.2020">
    <property type="match status" value="1"/>
</dbReference>
<dbReference type="GO" id="GO:0006166">
    <property type="term" value="P:purine ribonucleoside salvage"/>
    <property type="evidence" value="ECO:0007669"/>
    <property type="project" value="UniProtKB-UniRule"/>
</dbReference>
<dbReference type="NCBIfam" id="TIGR01090">
    <property type="entry name" value="apt"/>
    <property type="match status" value="1"/>
</dbReference>
<evidence type="ECO:0000256" key="6">
    <source>
        <dbReference type="ARBA" id="ARBA00011738"/>
    </source>
</evidence>
<dbReference type="InterPro" id="IPR029057">
    <property type="entry name" value="PRTase-like"/>
</dbReference>
<dbReference type="EMBL" id="AZRL01000012">
    <property type="protein sequence ID" value="PNR96373.1"/>
    <property type="molecule type" value="Genomic_DNA"/>
</dbReference>
<evidence type="ECO:0000313" key="15">
    <source>
        <dbReference type="Proteomes" id="UP000236434"/>
    </source>
</evidence>
<gene>
    <name evidence="12" type="primary">apt</name>
    <name evidence="14" type="ORF">X929_04530</name>
</gene>
<evidence type="ECO:0000313" key="14">
    <source>
        <dbReference type="EMBL" id="PNR96373.1"/>
    </source>
</evidence>
<dbReference type="OrthoDB" id="9803963at2"/>
<evidence type="ECO:0000256" key="8">
    <source>
        <dbReference type="ARBA" id="ARBA00022490"/>
    </source>
</evidence>
<keyword evidence="9 12" id="KW-0328">Glycosyltransferase</keyword>
<comment type="similarity">
    <text evidence="5 12">Belongs to the purine/pyrimidine phosphoribosyltransferase family.</text>
</comment>
<evidence type="ECO:0000256" key="3">
    <source>
        <dbReference type="ARBA" id="ARBA00004496"/>
    </source>
</evidence>
<evidence type="ECO:0000256" key="5">
    <source>
        <dbReference type="ARBA" id="ARBA00008391"/>
    </source>
</evidence>
<dbReference type="GO" id="GO:0003999">
    <property type="term" value="F:adenine phosphoribosyltransferase activity"/>
    <property type="evidence" value="ECO:0007669"/>
    <property type="project" value="UniProtKB-UniRule"/>
</dbReference>
<reference evidence="14 15" key="1">
    <citation type="submission" date="2013-12" db="EMBL/GenBank/DDBJ databases">
        <title>Comparative genomics of Petrotoga isolates.</title>
        <authorList>
            <person name="Nesbo C.L."/>
            <person name="Charchuk R."/>
            <person name="Chow K."/>
        </authorList>
    </citation>
    <scope>NUCLEOTIDE SEQUENCE [LARGE SCALE GENOMIC DNA]</scope>
    <source>
        <strain evidence="14 15">DSM 13574</strain>
    </source>
</reference>
<evidence type="ECO:0000256" key="1">
    <source>
        <dbReference type="ARBA" id="ARBA00000868"/>
    </source>
</evidence>
<dbReference type="CDD" id="cd06223">
    <property type="entry name" value="PRTases_typeI"/>
    <property type="match status" value="1"/>
</dbReference>
<organism evidence="14 15">
    <name type="scientific">Petrotoga olearia DSM 13574</name>
    <dbReference type="NCBI Taxonomy" id="1122955"/>
    <lineage>
        <taxon>Bacteria</taxon>
        <taxon>Thermotogati</taxon>
        <taxon>Thermotogota</taxon>
        <taxon>Thermotogae</taxon>
        <taxon>Petrotogales</taxon>
        <taxon>Petrotogaceae</taxon>
        <taxon>Petrotoga</taxon>
    </lineage>
</organism>
<dbReference type="SUPFAM" id="SSF53271">
    <property type="entry name" value="PRTase-like"/>
    <property type="match status" value="1"/>
</dbReference>
<dbReference type="GO" id="GO:0044209">
    <property type="term" value="P:AMP salvage"/>
    <property type="evidence" value="ECO:0007669"/>
    <property type="project" value="UniProtKB-UniRule"/>
</dbReference>
<dbReference type="PANTHER" id="PTHR32315">
    <property type="entry name" value="ADENINE PHOSPHORIBOSYLTRANSFERASE"/>
    <property type="match status" value="1"/>
</dbReference>
<keyword evidence="10 12" id="KW-0808">Transferase</keyword>
<dbReference type="InterPro" id="IPR000836">
    <property type="entry name" value="PRTase_dom"/>
</dbReference>
<comment type="caution">
    <text evidence="14">The sequence shown here is derived from an EMBL/GenBank/DDBJ whole genome shotgun (WGS) entry which is preliminary data.</text>
</comment>
<comment type="subunit">
    <text evidence="6 12">Homodimer.</text>
</comment>
<evidence type="ECO:0000256" key="12">
    <source>
        <dbReference type="HAMAP-Rule" id="MF_00004"/>
    </source>
</evidence>